<comment type="subcellular location">
    <subcellularLocation>
        <location evidence="1">Membrane</location>
        <topology evidence="1">Multi-pass membrane protein</topology>
    </subcellularLocation>
</comment>
<feature type="transmembrane region" description="Helical" evidence="7">
    <location>
        <begin position="26"/>
        <end position="42"/>
    </location>
</feature>
<dbReference type="SUPFAM" id="SSF116726">
    <property type="entry name" value="TrkA C-terminal domain-like"/>
    <property type="match status" value="2"/>
</dbReference>
<dbReference type="RefSeq" id="WP_144871748.1">
    <property type="nucleotide sequence ID" value="NZ_LR213952.1"/>
</dbReference>
<dbReference type="Pfam" id="PF03600">
    <property type="entry name" value="CitMHS"/>
    <property type="match status" value="1"/>
</dbReference>
<feature type="transmembrane region" description="Helical" evidence="7">
    <location>
        <begin position="54"/>
        <end position="73"/>
    </location>
</feature>
<evidence type="ECO:0000256" key="7">
    <source>
        <dbReference type="SAM" id="Phobius"/>
    </source>
</evidence>
<dbReference type="InterPro" id="IPR031312">
    <property type="entry name" value="Na/sul_symport_CS"/>
</dbReference>
<dbReference type="InterPro" id="IPR004680">
    <property type="entry name" value="Cit_transptr-like_dom"/>
</dbReference>
<feature type="domain" description="RCK C-terminal" evidence="8">
    <location>
        <begin position="208"/>
        <end position="292"/>
    </location>
</feature>
<keyword evidence="10" id="KW-1185">Reference proteome</keyword>
<dbReference type="InterPro" id="IPR051679">
    <property type="entry name" value="DASS-Related_Transporters"/>
</dbReference>
<evidence type="ECO:0000313" key="10">
    <source>
        <dbReference type="Proteomes" id="UP000320055"/>
    </source>
</evidence>
<dbReference type="AlphaFoldDB" id="A0A563VQ03"/>
<dbReference type="GO" id="GO:0006813">
    <property type="term" value="P:potassium ion transport"/>
    <property type="evidence" value="ECO:0007669"/>
    <property type="project" value="InterPro"/>
</dbReference>
<feature type="transmembrane region" description="Helical" evidence="7">
    <location>
        <begin position="93"/>
        <end position="117"/>
    </location>
</feature>
<organism evidence="9 10">
    <name type="scientific">Hyella patelloides LEGE 07179</name>
    <dbReference type="NCBI Taxonomy" id="945734"/>
    <lineage>
        <taxon>Bacteria</taxon>
        <taxon>Bacillati</taxon>
        <taxon>Cyanobacteriota</taxon>
        <taxon>Cyanophyceae</taxon>
        <taxon>Pleurocapsales</taxon>
        <taxon>Hyellaceae</taxon>
        <taxon>Hyella</taxon>
    </lineage>
</organism>
<evidence type="ECO:0000256" key="6">
    <source>
        <dbReference type="ARBA" id="ARBA00023136"/>
    </source>
</evidence>
<reference evidence="9 10" key="1">
    <citation type="submission" date="2019-01" db="EMBL/GenBank/DDBJ databases">
        <authorList>
            <person name="Brito A."/>
        </authorList>
    </citation>
    <scope>NUCLEOTIDE SEQUENCE [LARGE SCALE GENOMIC DNA]</scope>
    <source>
        <strain evidence="9">1</strain>
    </source>
</reference>
<feature type="transmembrane region" description="Helical" evidence="7">
    <location>
        <begin position="574"/>
        <end position="594"/>
    </location>
</feature>
<evidence type="ECO:0000259" key="8">
    <source>
        <dbReference type="PROSITE" id="PS51202"/>
    </source>
</evidence>
<feature type="transmembrane region" description="Helical" evidence="7">
    <location>
        <begin position="481"/>
        <end position="502"/>
    </location>
</feature>
<feature type="domain" description="RCK C-terminal" evidence="8">
    <location>
        <begin position="303"/>
        <end position="388"/>
    </location>
</feature>
<keyword evidence="6 7" id="KW-0472">Membrane</keyword>
<protein>
    <recommendedName>
        <fullName evidence="8">RCK C-terminal domain-containing protein</fullName>
    </recommendedName>
</protein>
<evidence type="ECO:0000313" key="9">
    <source>
        <dbReference type="EMBL" id="VEP13546.1"/>
    </source>
</evidence>
<evidence type="ECO:0000256" key="1">
    <source>
        <dbReference type="ARBA" id="ARBA00004141"/>
    </source>
</evidence>
<dbReference type="OrthoDB" id="9765532at2"/>
<keyword evidence="5 7" id="KW-1133">Transmembrane helix</keyword>
<gene>
    <name evidence="9" type="ORF">H1P_2020007</name>
</gene>
<dbReference type="PROSITE" id="PS01271">
    <property type="entry name" value="NA_SULFATE"/>
    <property type="match status" value="1"/>
</dbReference>
<dbReference type="Gene3D" id="3.30.70.1450">
    <property type="entry name" value="Regulator of K+ conductance, C-terminal domain"/>
    <property type="match status" value="2"/>
</dbReference>
<feature type="transmembrane region" description="Helical" evidence="7">
    <location>
        <begin position="138"/>
        <end position="159"/>
    </location>
</feature>
<name>A0A563VQ03_9CYAN</name>
<evidence type="ECO:0000256" key="3">
    <source>
        <dbReference type="ARBA" id="ARBA00022692"/>
    </source>
</evidence>
<dbReference type="GO" id="GO:0008324">
    <property type="term" value="F:monoatomic cation transmembrane transporter activity"/>
    <property type="evidence" value="ECO:0007669"/>
    <property type="project" value="InterPro"/>
</dbReference>
<accession>A0A563VQ03</accession>
<keyword evidence="2" id="KW-0813">Transport</keyword>
<evidence type="ECO:0000256" key="2">
    <source>
        <dbReference type="ARBA" id="ARBA00022448"/>
    </source>
</evidence>
<dbReference type="PANTHER" id="PTHR43652">
    <property type="entry name" value="BASIC AMINO ACID ANTIPORTER YFCC-RELATED"/>
    <property type="match status" value="1"/>
</dbReference>
<feature type="transmembrane region" description="Helical" evidence="7">
    <location>
        <begin position="179"/>
        <end position="199"/>
    </location>
</feature>
<dbReference type="PANTHER" id="PTHR43652:SF2">
    <property type="entry name" value="BASIC AMINO ACID ANTIPORTER YFCC-RELATED"/>
    <property type="match status" value="1"/>
</dbReference>
<dbReference type="GO" id="GO:0005886">
    <property type="term" value="C:plasma membrane"/>
    <property type="evidence" value="ECO:0007669"/>
    <property type="project" value="TreeGrafter"/>
</dbReference>
<sequence length="596" mass="65303">MEILLTIAIVLLALMCFIGEWLPVDVTALALMVSLMTLGLVTPEEGISGFSNSATMTVMAMFILSAGIARTGVIQVLSNLLINWGGKHTTRQIFTMGIILAPITAFINNTAVVAVFLPVVEEWCKKQGMSVSKLLIPLSYITILGGTITLLGTSTNVLASGLSEQLGYGAFSIFEFTQLGLITAVAGLVYLIVVAPRLLPKRRKPNSDLVGQDYQLKDYVFEMVLEACPYLINKTLSDSQLQRQFDVDVLELIRNNYHFPQPLGDKILQEGDILLVRGSCEELFKVKRERCVNILPEVELSDRSLEATLTTDEEGIMEVLILSNSHLVGFTLKELHFRQRYNATVLAIRRGEELIRTRLSNVPLRFGDILLLQGPKQSLIGMQMHRGLLAIEQKEIAPIRPEKAIIAISIGLGVVLLAAFNVFPIVVSALIGVVLMVITGCLKPAELYQAVRWDIIFLLASLIPLGIAMKNSGTTHLLADNLVLLGTYIPAYWLLTFFFVITALTTEVLSNSAAVVLLLPIAAEVADMLQLNPFAFILAVTFAASNSFMTPLGYQTNTMVYGAGGYKFTDFLRVGAPLTLLMSLIVPPLIIRLYGL</sequence>
<keyword evidence="3 7" id="KW-0812">Transmembrane</keyword>
<dbReference type="EMBL" id="CAACVJ010000116">
    <property type="protein sequence ID" value="VEP13546.1"/>
    <property type="molecule type" value="Genomic_DNA"/>
</dbReference>
<evidence type="ECO:0000256" key="4">
    <source>
        <dbReference type="ARBA" id="ARBA00022737"/>
    </source>
</evidence>
<evidence type="ECO:0000256" key="5">
    <source>
        <dbReference type="ARBA" id="ARBA00022989"/>
    </source>
</evidence>
<feature type="transmembrane region" description="Helical" evidence="7">
    <location>
        <begin position="405"/>
        <end position="438"/>
    </location>
</feature>
<dbReference type="Pfam" id="PF02080">
    <property type="entry name" value="TrkA_C"/>
    <property type="match status" value="2"/>
</dbReference>
<feature type="transmembrane region" description="Helical" evidence="7">
    <location>
        <begin position="533"/>
        <end position="554"/>
    </location>
</feature>
<dbReference type="InterPro" id="IPR006037">
    <property type="entry name" value="RCK_C"/>
</dbReference>
<dbReference type="Proteomes" id="UP000320055">
    <property type="component" value="Unassembled WGS sequence"/>
</dbReference>
<feature type="transmembrane region" description="Helical" evidence="7">
    <location>
        <begin position="450"/>
        <end position="469"/>
    </location>
</feature>
<dbReference type="InterPro" id="IPR036721">
    <property type="entry name" value="RCK_C_sf"/>
</dbReference>
<proteinExistence type="predicted"/>
<dbReference type="PROSITE" id="PS51202">
    <property type="entry name" value="RCK_C"/>
    <property type="match status" value="2"/>
</dbReference>
<keyword evidence="4" id="KW-0677">Repeat</keyword>